<reference evidence="2" key="1">
    <citation type="submission" date="2017-05" db="UniProtKB">
        <authorList>
            <consortium name="EnsemblMetazoa"/>
        </authorList>
    </citation>
    <scope>IDENTIFICATION</scope>
</reference>
<accession>A0A1X7UE66</accession>
<proteinExistence type="predicted"/>
<feature type="compositionally biased region" description="Low complexity" evidence="1">
    <location>
        <begin position="131"/>
        <end position="142"/>
    </location>
</feature>
<dbReference type="AlphaFoldDB" id="A0A1X7UE66"/>
<name>A0A1X7UE66_AMPQE</name>
<evidence type="ECO:0000313" key="2">
    <source>
        <dbReference type="EnsemblMetazoa" id="Aqu2.1.26057_001"/>
    </source>
</evidence>
<organism evidence="2">
    <name type="scientific">Amphimedon queenslandica</name>
    <name type="common">Sponge</name>
    <dbReference type="NCBI Taxonomy" id="400682"/>
    <lineage>
        <taxon>Eukaryota</taxon>
        <taxon>Metazoa</taxon>
        <taxon>Porifera</taxon>
        <taxon>Demospongiae</taxon>
        <taxon>Heteroscleromorpha</taxon>
        <taxon>Haplosclerida</taxon>
        <taxon>Niphatidae</taxon>
        <taxon>Amphimedon</taxon>
    </lineage>
</organism>
<dbReference type="InParanoid" id="A0A1X7UE66"/>
<evidence type="ECO:0000256" key="1">
    <source>
        <dbReference type="SAM" id="MobiDB-lite"/>
    </source>
</evidence>
<dbReference type="EnsemblMetazoa" id="Aqu2.1.26057_001">
    <property type="protein sequence ID" value="Aqu2.1.26057_001"/>
    <property type="gene ID" value="Aqu2.1.26057"/>
</dbReference>
<sequence length="185" mass="19811">MTGHLISAWLIDMPTKKSKKETGPKSKKGDVICPICEDPIVDSFPTVDYVPIFIKLGSAFEVDLVLANSRFIDGSITERWKLIQTGTNYGDIRIKDESLLVNSTLFGSVEYSSFTRVNSNLSASSSTAVGNTTTNPPSSNPTGHVSISPPAPPPGDDESLVNAGPSSRLGQLPVFLWNASSLVNK</sequence>
<protein>
    <submittedName>
        <fullName evidence="2">Uncharacterized protein</fullName>
    </submittedName>
</protein>
<feature type="region of interest" description="Disordered" evidence="1">
    <location>
        <begin position="123"/>
        <end position="168"/>
    </location>
</feature>